<protein>
    <submittedName>
        <fullName evidence="1">Uncharacterized protein</fullName>
    </submittedName>
</protein>
<evidence type="ECO:0000313" key="2">
    <source>
        <dbReference type="Proteomes" id="UP001153269"/>
    </source>
</evidence>
<organism evidence="1 2">
    <name type="scientific">Pleuronectes platessa</name>
    <name type="common">European plaice</name>
    <dbReference type="NCBI Taxonomy" id="8262"/>
    <lineage>
        <taxon>Eukaryota</taxon>
        <taxon>Metazoa</taxon>
        <taxon>Chordata</taxon>
        <taxon>Craniata</taxon>
        <taxon>Vertebrata</taxon>
        <taxon>Euteleostomi</taxon>
        <taxon>Actinopterygii</taxon>
        <taxon>Neopterygii</taxon>
        <taxon>Teleostei</taxon>
        <taxon>Neoteleostei</taxon>
        <taxon>Acanthomorphata</taxon>
        <taxon>Carangaria</taxon>
        <taxon>Pleuronectiformes</taxon>
        <taxon>Pleuronectoidei</taxon>
        <taxon>Pleuronectidae</taxon>
        <taxon>Pleuronectes</taxon>
    </lineage>
</organism>
<name>A0A9N7ZBP5_PLEPL</name>
<gene>
    <name evidence="1" type="ORF">PLEPLA_LOCUS44976</name>
</gene>
<reference evidence="1" key="1">
    <citation type="submission" date="2020-03" db="EMBL/GenBank/DDBJ databases">
        <authorList>
            <person name="Weist P."/>
        </authorList>
    </citation>
    <scope>NUCLEOTIDE SEQUENCE</scope>
</reference>
<keyword evidence="2" id="KW-1185">Reference proteome</keyword>
<dbReference type="EMBL" id="CADEAL010004328">
    <property type="protein sequence ID" value="CAB1457172.1"/>
    <property type="molecule type" value="Genomic_DNA"/>
</dbReference>
<evidence type="ECO:0000313" key="1">
    <source>
        <dbReference type="EMBL" id="CAB1457172.1"/>
    </source>
</evidence>
<comment type="caution">
    <text evidence="1">The sequence shown here is derived from an EMBL/GenBank/DDBJ whole genome shotgun (WGS) entry which is preliminary data.</text>
</comment>
<sequence length="194" mass="20459">MEGADATTKGTLDAPVLSPISPAIPLNFFVPTPLLQMYCMLPFLSLPSYFNSTAATSHHPLPHSSHLVSVRPLFLYLSITPPTPTAAVSLPCCLLSVTQSPSLNHLLLLFLLLMVSSGVTLVTGPESGDKKRPEWYYYTRHSESRCPSLQSCVDIRLVQKGSAEPIAGPLGVGGGVLRGETWVGGGGGSGSEGV</sequence>
<accession>A0A9N7ZBP5</accession>
<dbReference type="Proteomes" id="UP001153269">
    <property type="component" value="Unassembled WGS sequence"/>
</dbReference>
<dbReference type="AlphaFoldDB" id="A0A9N7ZBP5"/>
<proteinExistence type="predicted"/>